<evidence type="ECO:0000313" key="7">
    <source>
        <dbReference type="Proteomes" id="UP000053617"/>
    </source>
</evidence>
<dbReference type="InterPro" id="IPR000322">
    <property type="entry name" value="Glyco_hydro_31_TIM"/>
</dbReference>
<keyword evidence="2 4" id="KW-0378">Hydrolase</keyword>
<organism evidence="6 7">
    <name type="scientific">Rhinocladiella mackenziei CBS 650.93</name>
    <dbReference type="NCBI Taxonomy" id="1442369"/>
    <lineage>
        <taxon>Eukaryota</taxon>
        <taxon>Fungi</taxon>
        <taxon>Dikarya</taxon>
        <taxon>Ascomycota</taxon>
        <taxon>Pezizomycotina</taxon>
        <taxon>Eurotiomycetes</taxon>
        <taxon>Chaetothyriomycetidae</taxon>
        <taxon>Chaetothyriales</taxon>
        <taxon>Herpotrichiellaceae</taxon>
        <taxon>Rhinocladiella</taxon>
    </lineage>
</organism>
<dbReference type="EMBL" id="KN847478">
    <property type="protein sequence ID" value="KIX05378.1"/>
    <property type="molecule type" value="Genomic_DNA"/>
</dbReference>
<evidence type="ECO:0000259" key="5">
    <source>
        <dbReference type="Pfam" id="PF01055"/>
    </source>
</evidence>
<evidence type="ECO:0000256" key="2">
    <source>
        <dbReference type="ARBA" id="ARBA00022801"/>
    </source>
</evidence>
<protein>
    <recommendedName>
        <fullName evidence="5">Glycoside hydrolase family 31 TIM barrel domain-containing protein</fullName>
    </recommendedName>
</protein>
<evidence type="ECO:0000313" key="6">
    <source>
        <dbReference type="EMBL" id="KIX05378.1"/>
    </source>
</evidence>
<dbReference type="GeneID" id="25294321"/>
<dbReference type="OrthoDB" id="1334205at2759"/>
<dbReference type="GO" id="GO:0004553">
    <property type="term" value="F:hydrolase activity, hydrolyzing O-glycosyl compounds"/>
    <property type="evidence" value="ECO:0007669"/>
    <property type="project" value="InterPro"/>
</dbReference>
<dbReference type="Proteomes" id="UP000053617">
    <property type="component" value="Unassembled WGS sequence"/>
</dbReference>
<dbReference type="SUPFAM" id="SSF51445">
    <property type="entry name" value="(Trans)glycosidases"/>
    <property type="match status" value="1"/>
</dbReference>
<gene>
    <name evidence="6" type="ORF">Z518_06250</name>
</gene>
<dbReference type="RefSeq" id="XP_013272514.1">
    <property type="nucleotide sequence ID" value="XM_013417060.1"/>
</dbReference>
<feature type="domain" description="Glycoside hydrolase family 31 TIM barrel" evidence="5">
    <location>
        <begin position="1"/>
        <end position="148"/>
    </location>
</feature>
<name>A0A0D2H4N9_9EURO</name>
<evidence type="ECO:0000256" key="4">
    <source>
        <dbReference type="RuleBase" id="RU361185"/>
    </source>
</evidence>
<dbReference type="Pfam" id="PF01055">
    <property type="entry name" value="Glyco_hydro_31_2nd"/>
    <property type="match status" value="1"/>
</dbReference>
<dbReference type="PANTHER" id="PTHR43053:SF4">
    <property type="entry name" value="MYOGENESIS-REGULATING GLYCOSIDASE"/>
    <property type="match status" value="1"/>
</dbReference>
<evidence type="ECO:0000256" key="3">
    <source>
        <dbReference type="ARBA" id="ARBA00023295"/>
    </source>
</evidence>
<keyword evidence="7" id="KW-1185">Reference proteome</keyword>
<dbReference type="InterPro" id="IPR050985">
    <property type="entry name" value="Alpha-glycosidase_related"/>
</dbReference>
<sequence length="193" mass="22419">MKLCVWINPYVAQTSPLFVDGKKNGCFIMRADTPRPCVWQWDNWQAGMAIVDFTNPAARNWYSAQLTNPGIDSFKTDFGERIHFFLHQVQYYDKNDAAHMHIFCTYLHIKTVYEMTASREWEACLFARSTTLDRSSTHSYHAPWIYDSKTFPGKDEACSTIFRQIVEHEMTLTPCLLCTPLEARHTGRESHVP</sequence>
<reference evidence="6 7" key="1">
    <citation type="submission" date="2015-01" db="EMBL/GenBank/DDBJ databases">
        <title>The Genome Sequence of Rhinocladiella mackenzie CBS 650.93.</title>
        <authorList>
            <consortium name="The Broad Institute Genomics Platform"/>
            <person name="Cuomo C."/>
            <person name="de Hoog S."/>
            <person name="Gorbushina A."/>
            <person name="Stielow B."/>
            <person name="Teixiera M."/>
            <person name="Abouelleil A."/>
            <person name="Chapman S.B."/>
            <person name="Priest M."/>
            <person name="Young S.K."/>
            <person name="Wortman J."/>
            <person name="Nusbaum C."/>
            <person name="Birren B."/>
        </authorList>
    </citation>
    <scope>NUCLEOTIDE SEQUENCE [LARGE SCALE GENOMIC DNA]</scope>
    <source>
        <strain evidence="6 7">CBS 650.93</strain>
    </source>
</reference>
<dbReference type="InterPro" id="IPR017853">
    <property type="entry name" value="GH"/>
</dbReference>
<evidence type="ECO:0000256" key="1">
    <source>
        <dbReference type="ARBA" id="ARBA00007806"/>
    </source>
</evidence>
<dbReference type="HOGENOM" id="CLU_1409504_0_0_1"/>
<keyword evidence="3 4" id="KW-0326">Glycosidase</keyword>
<dbReference type="PANTHER" id="PTHR43053">
    <property type="entry name" value="GLYCOSIDASE FAMILY 31"/>
    <property type="match status" value="1"/>
</dbReference>
<dbReference type="Gene3D" id="3.20.20.80">
    <property type="entry name" value="Glycosidases"/>
    <property type="match status" value="1"/>
</dbReference>
<comment type="similarity">
    <text evidence="1 4">Belongs to the glycosyl hydrolase 31 family.</text>
</comment>
<dbReference type="AlphaFoldDB" id="A0A0D2H4N9"/>
<proteinExistence type="inferred from homology"/>
<dbReference type="VEuPathDB" id="FungiDB:Z518_06250"/>
<accession>A0A0D2H4N9</accession>
<dbReference type="STRING" id="1442369.A0A0D2H4N9"/>
<dbReference type="GO" id="GO:0005975">
    <property type="term" value="P:carbohydrate metabolic process"/>
    <property type="evidence" value="ECO:0007669"/>
    <property type="project" value="InterPro"/>
</dbReference>